<dbReference type="InterPro" id="IPR011009">
    <property type="entry name" value="Kinase-like_dom_sf"/>
</dbReference>
<keyword evidence="2" id="KW-0723">Serine/threonine-protein kinase</keyword>
<evidence type="ECO:0000256" key="8">
    <source>
        <dbReference type="ARBA" id="ARBA00022840"/>
    </source>
</evidence>
<evidence type="ECO:0000256" key="12">
    <source>
        <dbReference type="ARBA" id="ARBA00023180"/>
    </source>
</evidence>
<evidence type="ECO:0000256" key="3">
    <source>
        <dbReference type="ARBA" id="ARBA00022679"/>
    </source>
</evidence>
<dbReference type="GO" id="GO:0030247">
    <property type="term" value="F:polysaccharide binding"/>
    <property type="evidence" value="ECO:0007669"/>
    <property type="project" value="InterPro"/>
</dbReference>
<dbReference type="SUPFAM" id="SSF56112">
    <property type="entry name" value="Protein kinase-like (PK-like)"/>
    <property type="match status" value="1"/>
</dbReference>
<protein>
    <submittedName>
        <fullName evidence="16">Wall-associated receptor kinase 3</fullName>
    </submittedName>
</protein>
<proteinExistence type="predicted"/>
<organism evidence="16 17">
    <name type="scientific">Dichanthelium oligosanthes</name>
    <dbReference type="NCBI Taxonomy" id="888268"/>
    <lineage>
        <taxon>Eukaryota</taxon>
        <taxon>Viridiplantae</taxon>
        <taxon>Streptophyta</taxon>
        <taxon>Embryophyta</taxon>
        <taxon>Tracheophyta</taxon>
        <taxon>Spermatophyta</taxon>
        <taxon>Magnoliopsida</taxon>
        <taxon>Liliopsida</taxon>
        <taxon>Poales</taxon>
        <taxon>Poaceae</taxon>
        <taxon>PACMAD clade</taxon>
        <taxon>Panicoideae</taxon>
        <taxon>Panicodae</taxon>
        <taxon>Paniceae</taxon>
        <taxon>Dichantheliinae</taxon>
        <taxon>Dichanthelium</taxon>
    </lineage>
</organism>
<evidence type="ECO:0000259" key="15">
    <source>
        <dbReference type="PROSITE" id="PS50011"/>
    </source>
</evidence>
<dbReference type="GO" id="GO:0007166">
    <property type="term" value="P:cell surface receptor signaling pathway"/>
    <property type="evidence" value="ECO:0007669"/>
    <property type="project" value="InterPro"/>
</dbReference>
<sequence>MPNNHHRSSSETLSLLAVVAPVLVLHLWRVHAAEMVVAAPPMGLPGCPTRCGNMTVPYPFGISAGCFLPGFNLTCNHKYNPPRLFLGGGATGLHVTDIFLQNASMRVMSGAIVNHTSKSIPQANGTWRYLDDDGGSGGPFVLSYHRNKLFIVGCDVQATLLRNAHLIAGCSTFCTVDAQTNRIVWGPPPIGNACYRCTGNGCCKASIPLYYPSYDVSLERLNATEVDAYPLLPKLAFIGEYSLIDEVWCQVYKWVTFTSMGIPPTQLVVVVPVLLEWAMASSPPAHPGMAADNTSRCPLDGASSACKSRYSSCIDMNSPFRSGYSCRCFPGYDGNPYLVDGCQGRSIALGVGSGGTLLVIAVSTTFLTRKFKERRKKRLRQRFFKQNRGQVLQQLVCQKADIAERMIITLEELEKATNNFDKSRELGDGGHGTVYKGILSSQHVVAIKKSKIVIQREINEFINEVAILSQVNHQNIVKLLGCCLETEVPLLVYEFISNGTLYNHLHIEAPLSISWKDRMRIAVEIARALTYLHSLVSKPIIHRDIKSPNILLDDNLTVKLSDFGASRYIPIDHDDVQTSVQGTLGYLDPMYSSTGHLTEKSDVYSFGVLLIELLTRKKPVSYRTSQGLGLVNHFISLLSEDNLVQILDPQVAKEGDGEVVDICLLAAICVKFRSEDRPTMRQVEMTLESIQASKEFSCLSTDDDDDD</sequence>
<keyword evidence="5 14" id="KW-0732">Signal</keyword>
<evidence type="ECO:0000256" key="13">
    <source>
        <dbReference type="PROSITE-ProRule" id="PRU10141"/>
    </source>
</evidence>
<keyword evidence="9" id="KW-1133">Transmembrane helix</keyword>
<dbReference type="PROSITE" id="PS00107">
    <property type="entry name" value="PROTEIN_KINASE_ATP"/>
    <property type="match status" value="1"/>
</dbReference>
<gene>
    <name evidence="16" type="ORF">BAE44_0015006</name>
</gene>
<dbReference type="InterPro" id="IPR008271">
    <property type="entry name" value="Ser/Thr_kinase_AS"/>
</dbReference>
<keyword evidence="10" id="KW-0472">Membrane</keyword>
<dbReference type="EMBL" id="LWDX02041053">
    <property type="protein sequence ID" value="OEL23975.1"/>
    <property type="molecule type" value="Genomic_DNA"/>
</dbReference>
<dbReference type="InterPro" id="IPR000719">
    <property type="entry name" value="Prot_kinase_dom"/>
</dbReference>
<dbReference type="Pfam" id="PF13947">
    <property type="entry name" value="GUB_WAK_bind"/>
    <property type="match status" value="1"/>
</dbReference>
<feature type="signal peptide" evidence="14">
    <location>
        <begin position="1"/>
        <end position="32"/>
    </location>
</feature>
<dbReference type="OrthoDB" id="669588at2759"/>
<accession>A0A1E5VFX3</accession>
<evidence type="ECO:0000256" key="6">
    <source>
        <dbReference type="ARBA" id="ARBA00022741"/>
    </source>
</evidence>
<dbReference type="SMART" id="SM00220">
    <property type="entry name" value="S_TKc"/>
    <property type="match status" value="1"/>
</dbReference>
<keyword evidence="4" id="KW-0812">Transmembrane</keyword>
<feature type="binding site" evidence="13">
    <location>
        <position position="449"/>
    </location>
    <ligand>
        <name>ATP</name>
        <dbReference type="ChEBI" id="CHEBI:30616"/>
    </ligand>
</feature>
<reference evidence="16 17" key="1">
    <citation type="submission" date="2016-09" db="EMBL/GenBank/DDBJ databases">
        <title>The draft genome of Dichanthelium oligosanthes: A C3 panicoid grass species.</title>
        <authorList>
            <person name="Studer A.J."/>
            <person name="Schnable J.C."/>
            <person name="Brutnell T.P."/>
        </authorList>
    </citation>
    <scope>NUCLEOTIDE SEQUENCE [LARGE SCALE GENOMIC DNA]</scope>
    <source>
        <strain evidence="17">cv. Kellogg 1175</strain>
        <tissue evidence="16">Leaf</tissue>
    </source>
</reference>
<dbReference type="PROSITE" id="PS50011">
    <property type="entry name" value="PROTEIN_KINASE_DOM"/>
    <property type="match status" value="1"/>
</dbReference>
<dbReference type="GO" id="GO:0004674">
    <property type="term" value="F:protein serine/threonine kinase activity"/>
    <property type="evidence" value="ECO:0007669"/>
    <property type="project" value="UniProtKB-KW"/>
</dbReference>
<evidence type="ECO:0000313" key="16">
    <source>
        <dbReference type="EMBL" id="OEL23975.1"/>
    </source>
</evidence>
<comment type="subcellular location">
    <subcellularLocation>
        <location evidence="1">Membrane</location>
        <topology evidence="1">Single-pass type I membrane protein</topology>
    </subcellularLocation>
</comment>
<evidence type="ECO:0000256" key="4">
    <source>
        <dbReference type="ARBA" id="ARBA00022692"/>
    </source>
</evidence>
<keyword evidence="7 16" id="KW-0418">Kinase</keyword>
<evidence type="ECO:0000256" key="14">
    <source>
        <dbReference type="SAM" id="SignalP"/>
    </source>
</evidence>
<dbReference type="InterPro" id="IPR045274">
    <property type="entry name" value="WAK-like"/>
</dbReference>
<dbReference type="PANTHER" id="PTHR27005:SF283">
    <property type="entry name" value="OS02G0633066 PROTEIN"/>
    <property type="match status" value="1"/>
</dbReference>
<evidence type="ECO:0000256" key="10">
    <source>
        <dbReference type="ARBA" id="ARBA00023136"/>
    </source>
</evidence>
<evidence type="ECO:0000256" key="2">
    <source>
        <dbReference type="ARBA" id="ARBA00022527"/>
    </source>
</evidence>
<keyword evidence="11" id="KW-1015">Disulfide bond</keyword>
<dbReference type="InterPro" id="IPR001245">
    <property type="entry name" value="Ser-Thr/Tyr_kinase_cat_dom"/>
</dbReference>
<dbReference type="GO" id="GO:0005524">
    <property type="term" value="F:ATP binding"/>
    <property type="evidence" value="ECO:0007669"/>
    <property type="project" value="UniProtKB-UniRule"/>
</dbReference>
<evidence type="ECO:0000313" key="17">
    <source>
        <dbReference type="Proteomes" id="UP000095767"/>
    </source>
</evidence>
<keyword evidence="17" id="KW-1185">Reference proteome</keyword>
<dbReference type="InterPro" id="IPR025287">
    <property type="entry name" value="WAK_GUB"/>
</dbReference>
<dbReference type="FunFam" id="3.30.200.20:FF:000043">
    <property type="entry name" value="Wall-associated receptor kinase 2"/>
    <property type="match status" value="1"/>
</dbReference>
<name>A0A1E5VFX3_9POAL</name>
<keyword evidence="8 13" id="KW-0067">ATP-binding</keyword>
<keyword evidence="16" id="KW-0675">Receptor</keyword>
<evidence type="ECO:0000256" key="9">
    <source>
        <dbReference type="ARBA" id="ARBA00022989"/>
    </source>
</evidence>
<dbReference type="PANTHER" id="PTHR27005">
    <property type="entry name" value="WALL-ASSOCIATED RECEPTOR KINASE-LIKE 21"/>
    <property type="match status" value="1"/>
</dbReference>
<feature type="chain" id="PRO_5009188067" evidence="14">
    <location>
        <begin position="33"/>
        <end position="707"/>
    </location>
</feature>
<dbReference type="FunFam" id="1.10.510.10:FF:000084">
    <property type="entry name" value="Wall-associated receptor kinase 2"/>
    <property type="match status" value="1"/>
</dbReference>
<dbReference type="STRING" id="888268.A0A1E5VFX3"/>
<comment type="caution">
    <text evidence="16">The sequence shown here is derived from an EMBL/GenBank/DDBJ whole genome shotgun (WGS) entry which is preliminary data.</text>
</comment>
<dbReference type="InterPro" id="IPR017441">
    <property type="entry name" value="Protein_kinase_ATP_BS"/>
</dbReference>
<dbReference type="AlphaFoldDB" id="A0A1E5VFX3"/>
<dbReference type="Proteomes" id="UP000095767">
    <property type="component" value="Unassembled WGS sequence"/>
</dbReference>
<dbReference type="Gene3D" id="1.10.510.10">
    <property type="entry name" value="Transferase(Phosphotransferase) domain 1"/>
    <property type="match status" value="1"/>
</dbReference>
<dbReference type="PROSITE" id="PS00108">
    <property type="entry name" value="PROTEIN_KINASE_ST"/>
    <property type="match status" value="1"/>
</dbReference>
<dbReference type="Gene3D" id="3.30.200.20">
    <property type="entry name" value="Phosphorylase Kinase, domain 1"/>
    <property type="match status" value="1"/>
</dbReference>
<dbReference type="Pfam" id="PF07714">
    <property type="entry name" value="PK_Tyr_Ser-Thr"/>
    <property type="match status" value="1"/>
</dbReference>
<keyword evidence="12" id="KW-0325">Glycoprotein</keyword>
<evidence type="ECO:0000256" key="5">
    <source>
        <dbReference type="ARBA" id="ARBA00022729"/>
    </source>
</evidence>
<evidence type="ECO:0000256" key="11">
    <source>
        <dbReference type="ARBA" id="ARBA00023157"/>
    </source>
</evidence>
<evidence type="ECO:0000256" key="7">
    <source>
        <dbReference type="ARBA" id="ARBA00022777"/>
    </source>
</evidence>
<dbReference type="GO" id="GO:0005886">
    <property type="term" value="C:plasma membrane"/>
    <property type="evidence" value="ECO:0007669"/>
    <property type="project" value="TreeGrafter"/>
</dbReference>
<evidence type="ECO:0000256" key="1">
    <source>
        <dbReference type="ARBA" id="ARBA00004479"/>
    </source>
</evidence>
<keyword evidence="3" id="KW-0808">Transferase</keyword>
<keyword evidence="6 13" id="KW-0547">Nucleotide-binding</keyword>
<feature type="domain" description="Protein kinase" evidence="15">
    <location>
        <begin position="420"/>
        <end position="687"/>
    </location>
</feature>